<evidence type="ECO:0000256" key="1">
    <source>
        <dbReference type="ARBA" id="ARBA00008563"/>
    </source>
</evidence>
<dbReference type="GO" id="GO:0019843">
    <property type="term" value="F:rRNA binding"/>
    <property type="evidence" value="ECO:0007669"/>
    <property type="project" value="UniProtKB-KW"/>
</dbReference>
<dbReference type="EMBL" id="JAYWIO010000004">
    <property type="protein sequence ID" value="KAK7270378.1"/>
    <property type="molecule type" value="Genomic_DNA"/>
</dbReference>
<feature type="region of interest" description="Disordered" evidence="6">
    <location>
        <begin position="71"/>
        <end position="97"/>
    </location>
</feature>
<keyword evidence="8" id="KW-1185">Reference proteome</keyword>
<dbReference type="AlphaFoldDB" id="A0AAN9FEJ6"/>
<evidence type="ECO:0000256" key="2">
    <source>
        <dbReference type="ARBA" id="ARBA00022730"/>
    </source>
</evidence>
<dbReference type="Pfam" id="PF00829">
    <property type="entry name" value="Ribosomal_L21p"/>
    <property type="match status" value="1"/>
</dbReference>
<dbReference type="InterPro" id="IPR018258">
    <property type="entry name" value="Ribosomal_bL21_CS"/>
</dbReference>
<keyword evidence="5" id="KW-0687">Ribonucleoprotein</keyword>
<dbReference type="HAMAP" id="MF_01363">
    <property type="entry name" value="Ribosomal_bL21"/>
    <property type="match status" value="1"/>
</dbReference>
<keyword evidence="3" id="KW-0694">RNA-binding</keyword>
<dbReference type="GO" id="GO:1990904">
    <property type="term" value="C:ribonucleoprotein complex"/>
    <property type="evidence" value="ECO:0007669"/>
    <property type="project" value="UniProtKB-KW"/>
</dbReference>
<evidence type="ECO:0000256" key="4">
    <source>
        <dbReference type="ARBA" id="ARBA00022980"/>
    </source>
</evidence>
<reference evidence="7 8" key="1">
    <citation type="submission" date="2024-01" db="EMBL/GenBank/DDBJ databases">
        <title>The genomes of 5 underutilized Papilionoideae crops provide insights into root nodulation and disease resistanc.</title>
        <authorList>
            <person name="Yuan L."/>
        </authorList>
    </citation>
    <scope>NUCLEOTIDE SEQUENCE [LARGE SCALE GENOMIC DNA]</scope>
    <source>
        <strain evidence="7">ZHUSHIDOU_FW_LH</strain>
        <tissue evidence="7">Leaf</tissue>
    </source>
</reference>
<dbReference type="GO" id="GO:0005840">
    <property type="term" value="C:ribosome"/>
    <property type="evidence" value="ECO:0007669"/>
    <property type="project" value="UniProtKB-KW"/>
</dbReference>
<dbReference type="InterPro" id="IPR028909">
    <property type="entry name" value="bL21-like"/>
</dbReference>
<protein>
    <recommendedName>
        <fullName evidence="9">Ribosomal protein L21</fullName>
    </recommendedName>
</protein>
<accession>A0AAN9FEJ6</accession>
<dbReference type="GO" id="GO:0005737">
    <property type="term" value="C:cytoplasm"/>
    <property type="evidence" value="ECO:0007669"/>
    <property type="project" value="UniProtKB-ARBA"/>
</dbReference>
<dbReference type="GO" id="GO:0006412">
    <property type="term" value="P:translation"/>
    <property type="evidence" value="ECO:0007669"/>
    <property type="project" value="InterPro"/>
</dbReference>
<sequence length="227" mass="25182">MPMASATTASLSTLCTSFAAHCTITHNHKSPSSSSNLSFFSPSRFPFPSHSHNLSSSFSLRSPLLPLPRYSDSSAPPVADAPQLPQTSETPQAPPAQVPKWEKGLFAVVMIGGRQFIVHPGRWIVVQRLKGAKVNDKIALHKVLLVGTDTTTYIGKPIVTNAVVYATVEEQGLDDKVIVFKFKRKKHYKRTIGHRQPNTRIRINSIMGYENYPKVTLEDIKKKYADK</sequence>
<evidence type="ECO:0000313" key="8">
    <source>
        <dbReference type="Proteomes" id="UP001372338"/>
    </source>
</evidence>
<evidence type="ECO:0000256" key="3">
    <source>
        <dbReference type="ARBA" id="ARBA00022884"/>
    </source>
</evidence>
<dbReference type="InterPro" id="IPR001787">
    <property type="entry name" value="Ribosomal_bL21"/>
</dbReference>
<dbReference type="PANTHER" id="PTHR21349">
    <property type="entry name" value="50S RIBOSOMAL PROTEIN L21"/>
    <property type="match status" value="1"/>
</dbReference>
<dbReference type="NCBIfam" id="TIGR00061">
    <property type="entry name" value="L21"/>
    <property type="match status" value="1"/>
</dbReference>
<proteinExistence type="inferred from homology"/>
<keyword evidence="2" id="KW-0699">rRNA-binding</keyword>
<name>A0AAN9FEJ6_CROPI</name>
<dbReference type="Proteomes" id="UP001372338">
    <property type="component" value="Unassembled WGS sequence"/>
</dbReference>
<dbReference type="PROSITE" id="PS01169">
    <property type="entry name" value="RIBOSOMAL_L21"/>
    <property type="match status" value="1"/>
</dbReference>
<keyword evidence="4" id="KW-0689">Ribosomal protein</keyword>
<dbReference type="SUPFAM" id="SSF141091">
    <property type="entry name" value="L21p-like"/>
    <property type="match status" value="1"/>
</dbReference>
<evidence type="ECO:0000256" key="6">
    <source>
        <dbReference type="SAM" id="MobiDB-lite"/>
    </source>
</evidence>
<evidence type="ECO:0008006" key="9">
    <source>
        <dbReference type="Google" id="ProtNLM"/>
    </source>
</evidence>
<organism evidence="7 8">
    <name type="scientific">Crotalaria pallida</name>
    <name type="common">Smooth rattlebox</name>
    <name type="synonym">Crotalaria striata</name>
    <dbReference type="NCBI Taxonomy" id="3830"/>
    <lineage>
        <taxon>Eukaryota</taxon>
        <taxon>Viridiplantae</taxon>
        <taxon>Streptophyta</taxon>
        <taxon>Embryophyta</taxon>
        <taxon>Tracheophyta</taxon>
        <taxon>Spermatophyta</taxon>
        <taxon>Magnoliopsida</taxon>
        <taxon>eudicotyledons</taxon>
        <taxon>Gunneridae</taxon>
        <taxon>Pentapetalae</taxon>
        <taxon>rosids</taxon>
        <taxon>fabids</taxon>
        <taxon>Fabales</taxon>
        <taxon>Fabaceae</taxon>
        <taxon>Papilionoideae</taxon>
        <taxon>50 kb inversion clade</taxon>
        <taxon>genistoids sensu lato</taxon>
        <taxon>core genistoids</taxon>
        <taxon>Crotalarieae</taxon>
        <taxon>Crotalaria</taxon>
    </lineage>
</organism>
<evidence type="ECO:0000256" key="5">
    <source>
        <dbReference type="ARBA" id="ARBA00023274"/>
    </source>
</evidence>
<dbReference type="InterPro" id="IPR036164">
    <property type="entry name" value="bL21-like_sf"/>
</dbReference>
<comment type="similarity">
    <text evidence="1">Belongs to the bacterial ribosomal protein bL21 family.</text>
</comment>
<dbReference type="PANTHER" id="PTHR21349:SF8">
    <property type="entry name" value="LARGE RIBOSOMAL SUBUNIT PROTEIN BL21C"/>
    <property type="match status" value="1"/>
</dbReference>
<gene>
    <name evidence="7" type="ORF">RIF29_23468</name>
</gene>
<dbReference type="GO" id="GO:0003735">
    <property type="term" value="F:structural constituent of ribosome"/>
    <property type="evidence" value="ECO:0007669"/>
    <property type="project" value="InterPro"/>
</dbReference>
<comment type="caution">
    <text evidence="7">The sequence shown here is derived from an EMBL/GenBank/DDBJ whole genome shotgun (WGS) entry which is preliminary data.</text>
</comment>
<evidence type="ECO:0000313" key="7">
    <source>
        <dbReference type="EMBL" id="KAK7270378.1"/>
    </source>
</evidence>